<dbReference type="EMBL" id="KN831786">
    <property type="protein sequence ID" value="KIM39315.1"/>
    <property type="molecule type" value="Genomic_DNA"/>
</dbReference>
<comment type="similarity">
    <text evidence="2">Belongs to the AB hydrolase superfamily. Lipase family. Class 3 subfamily.</text>
</comment>
<keyword evidence="1" id="KW-1015">Disulfide bond</keyword>
<dbReference type="HOGENOM" id="CLU_032957_1_1_1"/>
<dbReference type="Gene3D" id="3.40.50.1820">
    <property type="entry name" value="alpha/beta hydrolase"/>
    <property type="match status" value="1"/>
</dbReference>
<evidence type="ECO:0000256" key="2">
    <source>
        <dbReference type="ARBA" id="ARBA00043996"/>
    </source>
</evidence>
<evidence type="ECO:0000256" key="3">
    <source>
        <dbReference type="ARBA" id="ARBA00047591"/>
    </source>
</evidence>
<evidence type="ECO:0000256" key="1">
    <source>
        <dbReference type="ARBA" id="ARBA00023157"/>
    </source>
</evidence>
<gene>
    <name evidence="6" type="ORF">M413DRAFT_447255</name>
</gene>
<dbReference type="OrthoDB" id="438440at2759"/>
<dbReference type="PANTHER" id="PTHR45856:SF11">
    <property type="entry name" value="FUNGAL LIPASE-LIKE DOMAIN-CONTAINING PROTEIN"/>
    <property type="match status" value="1"/>
</dbReference>
<dbReference type="CDD" id="cd00519">
    <property type="entry name" value="Lipase_3"/>
    <property type="match status" value="1"/>
</dbReference>
<dbReference type="InterPro" id="IPR051218">
    <property type="entry name" value="Sec_MonoDiacylglyc_Lipase"/>
</dbReference>
<dbReference type="InterPro" id="IPR002921">
    <property type="entry name" value="Fungal_lipase-type"/>
</dbReference>
<reference evidence="7" key="2">
    <citation type="submission" date="2015-01" db="EMBL/GenBank/DDBJ databases">
        <title>Evolutionary Origins and Diversification of the Mycorrhizal Mutualists.</title>
        <authorList>
            <consortium name="DOE Joint Genome Institute"/>
            <consortium name="Mycorrhizal Genomics Consortium"/>
            <person name="Kohler A."/>
            <person name="Kuo A."/>
            <person name="Nagy L.G."/>
            <person name="Floudas D."/>
            <person name="Copeland A."/>
            <person name="Barry K.W."/>
            <person name="Cichocki N."/>
            <person name="Veneault-Fourrey C."/>
            <person name="LaButti K."/>
            <person name="Lindquist E.A."/>
            <person name="Lipzen A."/>
            <person name="Lundell T."/>
            <person name="Morin E."/>
            <person name="Murat C."/>
            <person name="Riley R."/>
            <person name="Ohm R."/>
            <person name="Sun H."/>
            <person name="Tunlid A."/>
            <person name="Henrissat B."/>
            <person name="Grigoriev I.V."/>
            <person name="Hibbett D.S."/>
            <person name="Martin F."/>
        </authorList>
    </citation>
    <scope>NUCLEOTIDE SEQUENCE [LARGE SCALE GENOMIC DNA]</scope>
    <source>
        <strain evidence="7">h7</strain>
    </source>
</reference>
<accession>A0A0C3BRK2</accession>
<dbReference type="GO" id="GO:0006629">
    <property type="term" value="P:lipid metabolic process"/>
    <property type="evidence" value="ECO:0007669"/>
    <property type="project" value="InterPro"/>
</dbReference>
<evidence type="ECO:0000313" key="6">
    <source>
        <dbReference type="EMBL" id="KIM39315.1"/>
    </source>
</evidence>
<protein>
    <recommendedName>
        <fullName evidence="5">Fungal lipase-type domain-containing protein</fullName>
    </recommendedName>
</protein>
<dbReference type="SUPFAM" id="SSF53474">
    <property type="entry name" value="alpha/beta-Hydrolases"/>
    <property type="match status" value="1"/>
</dbReference>
<dbReference type="Proteomes" id="UP000053424">
    <property type="component" value="Unassembled WGS sequence"/>
</dbReference>
<comment type="catalytic activity">
    <reaction evidence="4">
        <text>a monoacylglycerol + H2O = glycerol + a fatty acid + H(+)</text>
        <dbReference type="Rhea" id="RHEA:15245"/>
        <dbReference type="ChEBI" id="CHEBI:15377"/>
        <dbReference type="ChEBI" id="CHEBI:15378"/>
        <dbReference type="ChEBI" id="CHEBI:17408"/>
        <dbReference type="ChEBI" id="CHEBI:17754"/>
        <dbReference type="ChEBI" id="CHEBI:28868"/>
    </reaction>
</comment>
<feature type="domain" description="Fungal lipase-type" evidence="5">
    <location>
        <begin position="70"/>
        <end position="208"/>
    </location>
</feature>
<comment type="catalytic activity">
    <reaction evidence="3">
        <text>a diacylglycerol + H2O = a monoacylglycerol + a fatty acid + H(+)</text>
        <dbReference type="Rhea" id="RHEA:32731"/>
        <dbReference type="ChEBI" id="CHEBI:15377"/>
        <dbReference type="ChEBI" id="CHEBI:15378"/>
        <dbReference type="ChEBI" id="CHEBI:17408"/>
        <dbReference type="ChEBI" id="CHEBI:18035"/>
        <dbReference type="ChEBI" id="CHEBI:28868"/>
    </reaction>
</comment>
<name>A0A0C3BRK2_HEBCY</name>
<dbReference type="InterPro" id="IPR029058">
    <property type="entry name" value="AB_hydrolase_fold"/>
</dbReference>
<sequence>MSNCDGKTLAPMSISNDLYNDLVYYFKYASSAYTMPCLRPNGNHLVIEISNPLTDIQCFVARDDHRKEVVVAIRGSASVTDIVMDAQIALVPFISPGVKLPSGARVHSGFLLSWDSVAMQIVTIVGRELARYPNHSVVTTGHSLGGSLAILGAVTLQQNFETTSIRTYSYGAPRVGNKIFADYVNATFGDKAHRVVHGNDGVPTMIPTQFGYHHHGVEYWQYTHPPSEETTAKCNSEGEDLTCSASIPSQGVNLAHMRYFGILATTPFCF</sequence>
<evidence type="ECO:0000313" key="7">
    <source>
        <dbReference type="Proteomes" id="UP000053424"/>
    </source>
</evidence>
<dbReference type="STRING" id="686832.A0A0C3BRK2"/>
<dbReference type="Pfam" id="PF01764">
    <property type="entry name" value="Lipase_3"/>
    <property type="match status" value="1"/>
</dbReference>
<proteinExistence type="inferred from homology"/>
<dbReference type="AlphaFoldDB" id="A0A0C3BRK2"/>
<keyword evidence="7" id="KW-1185">Reference proteome</keyword>
<evidence type="ECO:0000256" key="4">
    <source>
        <dbReference type="ARBA" id="ARBA00048461"/>
    </source>
</evidence>
<evidence type="ECO:0000259" key="5">
    <source>
        <dbReference type="Pfam" id="PF01764"/>
    </source>
</evidence>
<dbReference type="PANTHER" id="PTHR45856">
    <property type="entry name" value="ALPHA/BETA-HYDROLASES SUPERFAMILY PROTEIN"/>
    <property type="match status" value="1"/>
</dbReference>
<organism evidence="6 7">
    <name type="scientific">Hebeloma cylindrosporum</name>
    <dbReference type="NCBI Taxonomy" id="76867"/>
    <lineage>
        <taxon>Eukaryota</taxon>
        <taxon>Fungi</taxon>
        <taxon>Dikarya</taxon>
        <taxon>Basidiomycota</taxon>
        <taxon>Agaricomycotina</taxon>
        <taxon>Agaricomycetes</taxon>
        <taxon>Agaricomycetidae</taxon>
        <taxon>Agaricales</taxon>
        <taxon>Agaricineae</taxon>
        <taxon>Hymenogastraceae</taxon>
        <taxon>Hebeloma</taxon>
    </lineage>
</organism>
<reference evidence="6 7" key="1">
    <citation type="submission" date="2014-04" db="EMBL/GenBank/DDBJ databases">
        <authorList>
            <consortium name="DOE Joint Genome Institute"/>
            <person name="Kuo A."/>
            <person name="Gay G."/>
            <person name="Dore J."/>
            <person name="Kohler A."/>
            <person name="Nagy L.G."/>
            <person name="Floudas D."/>
            <person name="Copeland A."/>
            <person name="Barry K.W."/>
            <person name="Cichocki N."/>
            <person name="Veneault-Fourrey C."/>
            <person name="LaButti K."/>
            <person name="Lindquist E.A."/>
            <person name="Lipzen A."/>
            <person name="Lundell T."/>
            <person name="Morin E."/>
            <person name="Murat C."/>
            <person name="Sun H."/>
            <person name="Tunlid A."/>
            <person name="Henrissat B."/>
            <person name="Grigoriev I.V."/>
            <person name="Hibbett D.S."/>
            <person name="Martin F."/>
            <person name="Nordberg H.P."/>
            <person name="Cantor M.N."/>
            <person name="Hua S.X."/>
        </authorList>
    </citation>
    <scope>NUCLEOTIDE SEQUENCE [LARGE SCALE GENOMIC DNA]</scope>
    <source>
        <strain evidence="7">h7</strain>
    </source>
</reference>